<accession>A0A428N8R5</accession>
<protein>
    <submittedName>
        <fullName evidence="2">Multi antimicrobial extrusion protein MatE</fullName>
    </submittedName>
</protein>
<feature type="transmembrane region" description="Helical" evidence="1">
    <location>
        <begin position="180"/>
        <end position="201"/>
    </location>
</feature>
<feature type="transmembrane region" description="Helical" evidence="1">
    <location>
        <begin position="39"/>
        <end position="56"/>
    </location>
</feature>
<evidence type="ECO:0000313" key="2">
    <source>
        <dbReference type="EMBL" id="RSL34779.1"/>
    </source>
</evidence>
<feature type="transmembrane region" description="Helical" evidence="1">
    <location>
        <begin position="222"/>
        <end position="247"/>
    </location>
</feature>
<gene>
    <name evidence="2" type="ORF">D7Z54_02775</name>
</gene>
<feature type="transmembrane region" description="Helical" evidence="1">
    <location>
        <begin position="121"/>
        <end position="142"/>
    </location>
</feature>
<keyword evidence="1" id="KW-1133">Transmembrane helix</keyword>
<keyword evidence="1" id="KW-0472">Membrane</keyword>
<feature type="transmembrane region" description="Helical" evidence="1">
    <location>
        <begin position="398"/>
        <end position="417"/>
    </location>
</feature>
<comment type="caution">
    <text evidence="2">The sequence shown here is derived from an EMBL/GenBank/DDBJ whole genome shotgun (WGS) entry which is preliminary data.</text>
</comment>
<feature type="transmembrane region" description="Helical" evidence="1">
    <location>
        <begin position="253"/>
        <end position="274"/>
    </location>
</feature>
<feature type="transmembrane region" description="Helical" evidence="1">
    <location>
        <begin position="154"/>
        <end position="174"/>
    </location>
</feature>
<feature type="transmembrane region" description="Helical" evidence="1">
    <location>
        <begin position="295"/>
        <end position="315"/>
    </location>
</feature>
<evidence type="ECO:0000256" key="1">
    <source>
        <dbReference type="SAM" id="Phobius"/>
    </source>
</evidence>
<proteinExistence type="predicted"/>
<feature type="transmembrane region" description="Helical" evidence="1">
    <location>
        <begin position="12"/>
        <end position="33"/>
    </location>
</feature>
<evidence type="ECO:0000313" key="3">
    <source>
        <dbReference type="Proteomes" id="UP000275076"/>
    </source>
</evidence>
<dbReference type="EMBL" id="RBVX01000002">
    <property type="protein sequence ID" value="RSL34779.1"/>
    <property type="molecule type" value="Genomic_DNA"/>
</dbReference>
<reference evidence="2 3" key="1">
    <citation type="submission" date="2018-10" db="EMBL/GenBank/DDBJ databases">
        <title>Draft genome sequence of Bacillus salarius IM0101, isolated from a hypersaline soil in Inner Mongolia, China.</title>
        <authorList>
            <person name="Yamprayoonswat W."/>
            <person name="Boonvisut S."/>
            <person name="Jumpathong W."/>
            <person name="Sittihan S."/>
            <person name="Ruangsuj P."/>
            <person name="Wanthongcharoen S."/>
            <person name="Thongpramul N."/>
            <person name="Pimmason S."/>
            <person name="Yu B."/>
            <person name="Yasawong M."/>
        </authorList>
    </citation>
    <scope>NUCLEOTIDE SEQUENCE [LARGE SCALE GENOMIC DNA]</scope>
    <source>
        <strain evidence="2 3">IM0101</strain>
    </source>
</reference>
<feature type="transmembrane region" description="Helical" evidence="1">
    <location>
        <begin position="77"/>
        <end position="101"/>
    </location>
</feature>
<keyword evidence="1" id="KW-0812">Transmembrane</keyword>
<organism evidence="2 3">
    <name type="scientific">Salibacterium salarium</name>
    <dbReference type="NCBI Taxonomy" id="284579"/>
    <lineage>
        <taxon>Bacteria</taxon>
        <taxon>Bacillati</taxon>
        <taxon>Bacillota</taxon>
        <taxon>Bacilli</taxon>
        <taxon>Bacillales</taxon>
        <taxon>Bacillaceae</taxon>
    </lineage>
</organism>
<feature type="transmembrane region" description="Helical" evidence="1">
    <location>
        <begin position="372"/>
        <end position="392"/>
    </location>
</feature>
<dbReference type="Proteomes" id="UP000275076">
    <property type="component" value="Unassembled WGS sequence"/>
</dbReference>
<keyword evidence="3" id="KW-1185">Reference proteome</keyword>
<feature type="transmembrane region" description="Helical" evidence="1">
    <location>
        <begin position="335"/>
        <end position="360"/>
    </location>
</feature>
<sequence length="434" mass="49090">MNLTYKKLAYFFIPLGISSSLTAVTHVIINGTLSRGDNAAFIIACYAVAFSMFGVVEKPMIVFRQTSSALVRDMKSFKSLAFVFVYVSITMISISMIISFTPIGNWLFIHLFNADQNMLRTISLTFAVISTVIIFSGIRGIYQGIIINHLETKWLTIGVIIRLGIMFLAAYWFVATGRVTSMAGAAIFLIGMFVECVISVWKGHKILKNTELDAYTLTNKDIMPFYLPLVLYFLFQTLVQPLIYVFLSQSNNIEMSIASFALAFSISQLMLSFFMYTHQIVLQFYQEDRSRVFKFTIFMSLIPALLLIFMSYTPLGTWFMETVMGAERNLAEPTIIVLQFFILKVIIFPWVDFFNGFIMLERRTRRMVAAQLVNLFIVCVSLGLLVTFYPQWNGVNGAIAASVGELAGLVAVLIIVYKSRNHNHDSSQQEQVQG</sequence>
<name>A0A428N8R5_9BACI</name>
<dbReference type="AlphaFoldDB" id="A0A428N8R5"/>